<evidence type="ECO:0000256" key="4">
    <source>
        <dbReference type="ARBA" id="ARBA00022801"/>
    </source>
</evidence>
<protein>
    <recommendedName>
        <fullName evidence="3">beta-N-acetylhexosaminidase</fullName>
        <ecNumber evidence="3">3.2.1.52</ecNumber>
    </recommendedName>
</protein>
<feature type="signal peptide" evidence="6">
    <location>
        <begin position="1"/>
        <end position="34"/>
    </location>
</feature>
<evidence type="ECO:0000259" key="8">
    <source>
        <dbReference type="Pfam" id="PF02838"/>
    </source>
</evidence>
<keyword evidence="5" id="KW-0326">Glycosidase</keyword>
<feature type="domain" description="Beta-hexosaminidase bacterial type N-terminal" evidence="8">
    <location>
        <begin position="45"/>
        <end position="179"/>
    </location>
</feature>
<dbReference type="InterPro" id="IPR017853">
    <property type="entry name" value="GH"/>
</dbReference>
<dbReference type="SUPFAM" id="SSF55545">
    <property type="entry name" value="beta-N-acetylhexosaminidase-like domain"/>
    <property type="match status" value="1"/>
</dbReference>
<keyword evidence="4" id="KW-0378">Hydrolase</keyword>
<evidence type="ECO:0000256" key="1">
    <source>
        <dbReference type="ARBA" id="ARBA00001231"/>
    </source>
</evidence>
<dbReference type="Gene3D" id="3.30.379.10">
    <property type="entry name" value="Chitobiase/beta-hexosaminidase domain 2-like"/>
    <property type="match status" value="1"/>
</dbReference>
<dbReference type="Gene3D" id="3.20.20.80">
    <property type="entry name" value="Glycosidases"/>
    <property type="match status" value="1"/>
</dbReference>
<dbReference type="InterPro" id="IPR035986">
    <property type="entry name" value="PKD_dom_sf"/>
</dbReference>
<comment type="similarity">
    <text evidence="2">Belongs to the glycosyl hydrolase 20 family.</text>
</comment>
<evidence type="ECO:0000256" key="6">
    <source>
        <dbReference type="SAM" id="SignalP"/>
    </source>
</evidence>
<dbReference type="PANTHER" id="PTHR22600">
    <property type="entry name" value="BETA-HEXOSAMINIDASE"/>
    <property type="match status" value="1"/>
</dbReference>
<evidence type="ECO:0000256" key="3">
    <source>
        <dbReference type="ARBA" id="ARBA00012663"/>
    </source>
</evidence>
<dbReference type="EC" id="3.2.1.52" evidence="3"/>
<dbReference type="InterPro" id="IPR029018">
    <property type="entry name" value="Hex-like_dom2"/>
</dbReference>
<dbReference type="EMBL" id="BAABJQ010000013">
    <property type="protein sequence ID" value="GAA5189783.1"/>
    <property type="molecule type" value="Genomic_DNA"/>
</dbReference>
<gene>
    <name evidence="9" type="ORF">GCM10023322_43260</name>
</gene>
<dbReference type="PRINTS" id="PR00738">
    <property type="entry name" value="GLHYDRLASE20"/>
</dbReference>
<evidence type="ECO:0000259" key="7">
    <source>
        <dbReference type="Pfam" id="PF00728"/>
    </source>
</evidence>
<dbReference type="Gene3D" id="2.60.40.10">
    <property type="entry name" value="Immunoglobulins"/>
    <property type="match status" value="1"/>
</dbReference>
<dbReference type="InterPro" id="IPR015883">
    <property type="entry name" value="Glyco_hydro_20_cat"/>
</dbReference>
<accession>A0ABP9S2B3</accession>
<dbReference type="Pfam" id="PF00728">
    <property type="entry name" value="Glyco_hydro_20"/>
    <property type="match status" value="1"/>
</dbReference>
<keyword evidence="10" id="KW-1185">Reference proteome</keyword>
<dbReference type="InterPro" id="IPR013783">
    <property type="entry name" value="Ig-like_fold"/>
</dbReference>
<dbReference type="SUPFAM" id="SSF49299">
    <property type="entry name" value="PKD domain"/>
    <property type="match status" value="1"/>
</dbReference>
<dbReference type="InterPro" id="IPR025705">
    <property type="entry name" value="Beta_hexosaminidase_sua/sub"/>
</dbReference>
<evidence type="ECO:0000313" key="9">
    <source>
        <dbReference type="EMBL" id="GAA5189783.1"/>
    </source>
</evidence>
<dbReference type="InterPro" id="IPR015882">
    <property type="entry name" value="HEX_bac_N"/>
</dbReference>
<feature type="domain" description="Glycoside hydrolase family 20 catalytic" evidence="7">
    <location>
        <begin position="182"/>
        <end position="528"/>
    </location>
</feature>
<name>A0ABP9S2B3_9ACTN</name>
<sequence>MSLVRRRSRSKILAIATIGIAAGMVAALSTPAIANPAVETTAAAPQIIPKPVSTTLGQGQFTATPHTRIVAGGAAKAVAQDLAGYLRPATGYPLPVVSGPALDGDITLSIGDPATLATDNSGEGYQLDVTTDGVQLSAKTTHGLFDGVQTIRQLLPAQIASPTTQTVAWAMPSVHITDYPRYGYRGVMLDIARHYEPPAQVEKLIDQAAAYKINTFHLHLSDDQGFRLVINGFPNLTSIGAQGSVGTGGKTMDPGGFWTQAQYKAVVAYAAAHFMTVVPEVDSPGHNNAIIMSEYNDTTNPQLDGNSQDINCSLSNPPAWRFTGAVGYSALCPESDNTWTILNAIIQQISALTPGPYYNLGGDEVPTTVLSQARYASLVNQESGIVNANGKTTMGWADIAGTGTSLAPGSVAEYWQTASGSSSGTVTATEAVQKGMKVVMSPANHAYLDQRYTRNVPSPLGQTWACGQGCDVDQFYNWDPGSYVTGVTDDNVIGVEGALWSETLVTLDDVDYMAFPRLPALAELGWSPKVERTATSPAYQDFLGRLAAQGPRLMAAGVNFYPSPEVPWHLDLTAAGAHLDRNGTVGGALATLSAPGMATSAVTATIDWGDGSTSTGVVTGTAATTTAVNGLYSIGANHTYARPGIYQATVTVAGPNATTATVGVTLRPGR</sequence>
<feature type="chain" id="PRO_5045275207" description="beta-N-acetylhexosaminidase" evidence="6">
    <location>
        <begin position="35"/>
        <end position="670"/>
    </location>
</feature>
<evidence type="ECO:0000256" key="5">
    <source>
        <dbReference type="ARBA" id="ARBA00023295"/>
    </source>
</evidence>
<proteinExistence type="inferred from homology"/>
<comment type="caution">
    <text evidence="9">The sequence shown here is derived from an EMBL/GenBank/DDBJ whole genome shotgun (WGS) entry which is preliminary data.</text>
</comment>
<dbReference type="Proteomes" id="UP001501570">
    <property type="component" value="Unassembled WGS sequence"/>
</dbReference>
<dbReference type="SUPFAM" id="SSF51445">
    <property type="entry name" value="(Trans)glycosidases"/>
    <property type="match status" value="1"/>
</dbReference>
<reference evidence="10" key="1">
    <citation type="journal article" date="2019" name="Int. J. Syst. Evol. Microbiol.">
        <title>The Global Catalogue of Microorganisms (GCM) 10K type strain sequencing project: providing services to taxonomists for standard genome sequencing and annotation.</title>
        <authorList>
            <consortium name="The Broad Institute Genomics Platform"/>
            <consortium name="The Broad Institute Genome Sequencing Center for Infectious Disease"/>
            <person name="Wu L."/>
            <person name="Ma J."/>
        </authorList>
    </citation>
    <scope>NUCLEOTIDE SEQUENCE [LARGE SCALE GENOMIC DNA]</scope>
    <source>
        <strain evidence="10">JCM 18304</strain>
    </source>
</reference>
<dbReference type="RefSeq" id="WP_345632213.1">
    <property type="nucleotide sequence ID" value="NZ_BAABJQ010000013.1"/>
</dbReference>
<organism evidence="9 10">
    <name type="scientific">Rugosimonospora acidiphila</name>
    <dbReference type="NCBI Taxonomy" id="556531"/>
    <lineage>
        <taxon>Bacteria</taxon>
        <taxon>Bacillati</taxon>
        <taxon>Actinomycetota</taxon>
        <taxon>Actinomycetes</taxon>
        <taxon>Micromonosporales</taxon>
        <taxon>Micromonosporaceae</taxon>
        <taxon>Rugosimonospora</taxon>
    </lineage>
</organism>
<dbReference type="Pfam" id="PF02838">
    <property type="entry name" value="Glyco_hydro_20b"/>
    <property type="match status" value="1"/>
</dbReference>
<dbReference type="CDD" id="cd00146">
    <property type="entry name" value="PKD"/>
    <property type="match status" value="1"/>
</dbReference>
<dbReference type="PANTHER" id="PTHR22600:SF57">
    <property type="entry name" value="BETA-N-ACETYLHEXOSAMINIDASE"/>
    <property type="match status" value="1"/>
</dbReference>
<keyword evidence="6" id="KW-0732">Signal</keyword>
<evidence type="ECO:0000313" key="10">
    <source>
        <dbReference type="Proteomes" id="UP001501570"/>
    </source>
</evidence>
<evidence type="ECO:0000256" key="2">
    <source>
        <dbReference type="ARBA" id="ARBA00006285"/>
    </source>
</evidence>
<comment type="catalytic activity">
    <reaction evidence="1">
        <text>Hydrolysis of terminal non-reducing N-acetyl-D-hexosamine residues in N-acetyl-beta-D-hexosaminides.</text>
        <dbReference type="EC" id="3.2.1.52"/>
    </reaction>
</comment>